<evidence type="ECO:0000256" key="1">
    <source>
        <dbReference type="ARBA" id="ARBA00001936"/>
    </source>
</evidence>
<dbReference type="GO" id="GO:0004053">
    <property type="term" value="F:arginase activity"/>
    <property type="evidence" value="ECO:0007669"/>
    <property type="project" value="UniProtKB-EC"/>
</dbReference>
<dbReference type="PRINTS" id="PR00116">
    <property type="entry name" value="ARGINASE"/>
</dbReference>
<dbReference type="EMBL" id="UOGD01000277">
    <property type="protein sequence ID" value="VAX24628.1"/>
    <property type="molecule type" value="Genomic_DNA"/>
</dbReference>
<dbReference type="PANTHER" id="PTHR43782:SF3">
    <property type="entry name" value="ARGINASE"/>
    <property type="match status" value="1"/>
</dbReference>
<dbReference type="GO" id="GO:0006525">
    <property type="term" value="P:arginine metabolic process"/>
    <property type="evidence" value="ECO:0007669"/>
    <property type="project" value="UniProtKB-KW"/>
</dbReference>
<evidence type="ECO:0000313" key="10">
    <source>
        <dbReference type="EMBL" id="VAX24628.1"/>
    </source>
</evidence>
<evidence type="ECO:0000256" key="6">
    <source>
        <dbReference type="ARBA" id="ARBA00022723"/>
    </source>
</evidence>
<keyword evidence="6" id="KW-0479">Metal-binding</keyword>
<dbReference type="UniPathway" id="UPA00158">
    <property type="reaction ID" value="UER00270"/>
</dbReference>
<dbReference type="PIRSF" id="PIRSF036979">
    <property type="entry name" value="Arginase"/>
    <property type="match status" value="1"/>
</dbReference>
<dbReference type="PROSITE" id="PS51409">
    <property type="entry name" value="ARGINASE_2"/>
    <property type="match status" value="1"/>
</dbReference>
<protein>
    <recommendedName>
        <fullName evidence="4">Arginase</fullName>
        <ecNumber evidence="3">3.5.3.1</ecNumber>
    </recommendedName>
</protein>
<organism evidence="10">
    <name type="scientific">hydrothermal vent metagenome</name>
    <dbReference type="NCBI Taxonomy" id="652676"/>
    <lineage>
        <taxon>unclassified sequences</taxon>
        <taxon>metagenomes</taxon>
        <taxon>ecological metagenomes</taxon>
    </lineage>
</organism>
<dbReference type="InterPro" id="IPR014033">
    <property type="entry name" value="Arginase"/>
</dbReference>
<dbReference type="InterPro" id="IPR023696">
    <property type="entry name" value="Ureohydrolase_dom_sf"/>
</dbReference>
<dbReference type="GO" id="GO:0005737">
    <property type="term" value="C:cytoplasm"/>
    <property type="evidence" value="ECO:0007669"/>
    <property type="project" value="TreeGrafter"/>
</dbReference>
<dbReference type="GO" id="GO:0000050">
    <property type="term" value="P:urea cycle"/>
    <property type="evidence" value="ECO:0007669"/>
    <property type="project" value="UniProtKB-UniPathway"/>
</dbReference>
<reference evidence="10" key="1">
    <citation type="submission" date="2018-06" db="EMBL/GenBank/DDBJ databases">
        <authorList>
            <person name="Zhirakovskaya E."/>
        </authorList>
    </citation>
    <scope>NUCLEOTIDE SEQUENCE</scope>
</reference>
<dbReference type="FunFam" id="3.40.800.10:FF:000012">
    <property type="entry name" value="Arginase"/>
    <property type="match status" value="1"/>
</dbReference>
<accession>A0A3B1CKZ2</accession>
<evidence type="ECO:0000256" key="8">
    <source>
        <dbReference type="ARBA" id="ARBA00023211"/>
    </source>
</evidence>
<keyword evidence="5" id="KW-0056">Arginine metabolism</keyword>
<dbReference type="EC" id="3.5.3.1" evidence="3"/>
<dbReference type="GO" id="GO:0030145">
    <property type="term" value="F:manganese ion binding"/>
    <property type="evidence" value="ECO:0007669"/>
    <property type="project" value="TreeGrafter"/>
</dbReference>
<evidence type="ECO:0000256" key="2">
    <source>
        <dbReference type="ARBA" id="ARBA00005098"/>
    </source>
</evidence>
<comment type="catalytic activity">
    <reaction evidence="9">
        <text>L-arginine + H2O = urea + L-ornithine</text>
        <dbReference type="Rhea" id="RHEA:20569"/>
        <dbReference type="ChEBI" id="CHEBI:15377"/>
        <dbReference type="ChEBI" id="CHEBI:16199"/>
        <dbReference type="ChEBI" id="CHEBI:32682"/>
        <dbReference type="ChEBI" id="CHEBI:46911"/>
        <dbReference type="EC" id="3.5.3.1"/>
    </reaction>
</comment>
<keyword evidence="7 10" id="KW-0378">Hydrolase</keyword>
<dbReference type="AlphaFoldDB" id="A0A3B1CKZ2"/>
<dbReference type="CDD" id="cd09989">
    <property type="entry name" value="Arginase"/>
    <property type="match status" value="1"/>
</dbReference>
<dbReference type="PANTHER" id="PTHR43782">
    <property type="entry name" value="ARGINASE"/>
    <property type="match status" value="1"/>
</dbReference>
<dbReference type="NCBIfam" id="TIGR01229">
    <property type="entry name" value="rocF_arginase"/>
    <property type="match status" value="1"/>
</dbReference>
<comment type="cofactor">
    <cofactor evidence="1">
        <name>Mn(2+)</name>
        <dbReference type="ChEBI" id="CHEBI:29035"/>
    </cofactor>
</comment>
<dbReference type="InterPro" id="IPR020855">
    <property type="entry name" value="Ureohydrolase_Mn_BS"/>
</dbReference>
<dbReference type="Gene3D" id="3.40.800.10">
    <property type="entry name" value="Ureohydrolase domain"/>
    <property type="match status" value="1"/>
</dbReference>
<evidence type="ECO:0000256" key="9">
    <source>
        <dbReference type="ARBA" id="ARBA00047391"/>
    </source>
</evidence>
<evidence type="ECO:0000256" key="4">
    <source>
        <dbReference type="ARBA" id="ARBA00018123"/>
    </source>
</evidence>
<sequence length="310" mass="33654">MKLASKIQSRDIDIIGFPMDLGADRRGVDMGPSALRIAGIGNKLEGLGYQVSDLGDVIIRNKERQKVKFTKLKYLKEIVKTSEMLAKKVERSLNAGHFPLCLGGDHSMALGSIAGIAAHCEKHNKRLGVIWIDAHADMNTDATTPSGNIHGMPVAASLGLGSKDLTNIKGITPKVNPENFHLIGIRSIDTLERKLIKEINLPVYTMTDIDRKGVYFIINKILKELKKSVDHIHVSFDLDSVDPATAPGVGTPVPGGLSYRETHLIMETIAECGCMASFEVAEVNPILDDKNTSAEFAAELVASSMGMRIL</sequence>
<name>A0A3B1CKZ2_9ZZZZ</name>
<comment type="pathway">
    <text evidence="2">Nitrogen metabolism; urea cycle; L-ornithine and urea from L-arginine: step 1/1.</text>
</comment>
<dbReference type="SUPFAM" id="SSF52768">
    <property type="entry name" value="Arginase/deacetylase"/>
    <property type="match status" value="1"/>
</dbReference>
<dbReference type="PROSITE" id="PS01053">
    <property type="entry name" value="ARGINASE_1"/>
    <property type="match status" value="1"/>
</dbReference>
<gene>
    <name evidence="10" type="ORF">MNBD_IGNAVI01-1726</name>
</gene>
<evidence type="ECO:0000256" key="7">
    <source>
        <dbReference type="ARBA" id="ARBA00022801"/>
    </source>
</evidence>
<evidence type="ECO:0000256" key="3">
    <source>
        <dbReference type="ARBA" id="ARBA00012168"/>
    </source>
</evidence>
<proteinExistence type="predicted"/>
<evidence type="ECO:0000256" key="5">
    <source>
        <dbReference type="ARBA" id="ARBA00022503"/>
    </source>
</evidence>
<dbReference type="InterPro" id="IPR006035">
    <property type="entry name" value="Ureohydrolase"/>
</dbReference>
<keyword evidence="8" id="KW-0464">Manganese</keyword>
<dbReference type="Pfam" id="PF00491">
    <property type="entry name" value="Arginase"/>
    <property type="match status" value="1"/>
</dbReference>